<gene>
    <name evidence="2" type="ORF">PSNMU_V1.4_AUG-EV-PASAV3_0103780</name>
</gene>
<protein>
    <submittedName>
        <fullName evidence="2">Uncharacterized protein</fullName>
    </submittedName>
</protein>
<feature type="compositionally biased region" description="Basic and acidic residues" evidence="1">
    <location>
        <begin position="240"/>
        <end position="260"/>
    </location>
</feature>
<evidence type="ECO:0000313" key="2">
    <source>
        <dbReference type="EMBL" id="VEU43359.1"/>
    </source>
</evidence>
<feature type="region of interest" description="Disordered" evidence="1">
    <location>
        <begin position="1"/>
        <end position="89"/>
    </location>
</feature>
<feature type="compositionally biased region" description="Low complexity" evidence="1">
    <location>
        <begin position="134"/>
        <end position="157"/>
    </location>
</feature>
<feature type="compositionally biased region" description="Low complexity" evidence="1">
    <location>
        <begin position="181"/>
        <end position="201"/>
    </location>
</feature>
<dbReference type="AlphaFoldDB" id="A0A448ZMU7"/>
<evidence type="ECO:0000256" key="1">
    <source>
        <dbReference type="SAM" id="MobiDB-lite"/>
    </source>
</evidence>
<evidence type="ECO:0000313" key="3">
    <source>
        <dbReference type="Proteomes" id="UP000291116"/>
    </source>
</evidence>
<sequence length="714" mass="74644">MPSSMPSNTPSLMPSSEPSENPSLKPSYGPSENPSGIPSEIPSIEPSSVPSGSPTGVPSGVASEVPSVGPSSVPSVVPSFEPSSLPSSMPSIKIDFAASSLLPSDVASVSLVPSFFPSLPPSFSYEPSVSLILSKGKSGSKSKSSSKGNSSGKGKSLSKGKDSSKGKDKSKGKSKSEGKSSSKGKSGFESKSSSKGKSASKGKGETKGHSTSDGKSKSDAKSASNGKSGSKGKSPSKGKSTSDGKGKSGTKSDSKGESLSEGKSASKGKSAGKGKRKSKSQGKSVSKGKSKSQGKSKSLKDSSTSPSYIPSSFPSSFPSGNPSRPPTPCDVLETNIDIFHADVVQSNLEQERGELRFGNVGIVRGEAVDFLITSDDYTNSNPNGFNNGKNKNGFGQFGSINLFTIHGDSSAGRAHFKACFVQPGTTIEVIVDSFQWTVFDIDRRNSQTTGYNLWERLEIDATQATGYTLYPNPADSEVRQFCKNSLGVPPCAENEMTVFEALEDGTGADNPGTPDVLTELQKKRSVSFTFTDRSCFSFSYDAYCPFEPDNDCAWYGGNNFLFAGYARELMYDGECVVQPAPAPTPAPVPAPPAAPAFVCSSALTAPNCPSWQPQCAIVGGCPAGMPTGYYPDLSVKNAYCWCTGTVATSSYQRCNTGTVFNSFPGNHGTYLRGKDANGIPFGRGGYFGVNQGVCDWPSGITARTRKRPPYSILV</sequence>
<organism evidence="2 3">
    <name type="scientific">Pseudo-nitzschia multistriata</name>
    <dbReference type="NCBI Taxonomy" id="183589"/>
    <lineage>
        <taxon>Eukaryota</taxon>
        <taxon>Sar</taxon>
        <taxon>Stramenopiles</taxon>
        <taxon>Ochrophyta</taxon>
        <taxon>Bacillariophyta</taxon>
        <taxon>Bacillariophyceae</taxon>
        <taxon>Bacillariophycidae</taxon>
        <taxon>Bacillariales</taxon>
        <taxon>Bacillariaceae</taxon>
        <taxon>Pseudo-nitzschia</taxon>
    </lineage>
</organism>
<feature type="compositionally biased region" description="Low complexity" evidence="1">
    <location>
        <begin position="29"/>
        <end position="89"/>
    </location>
</feature>
<feature type="compositionally biased region" description="Basic and acidic residues" evidence="1">
    <location>
        <begin position="202"/>
        <end position="220"/>
    </location>
</feature>
<dbReference type="EMBL" id="CAACVS010000539">
    <property type="protein sequence ID" value="VEU43359.1"/>
    <property type="molecule type" value="Genomic_DNA"/>
</dbReference>
<dbReference type="Proteomes" id="UP000291116">
    <property type="component" value="Unassembled WGS sequence"/>
</dbReference>
<name>A0A448ZMU7_9STRA</name>
<feature type="region of interest" description="Disordered" evidence="1">
    <location>
        <begin position="134"/>
        <end position="330"/>
    </location>
</feature>
<proteinExistence type="predicted"/>
<feature type="compositionally biased region" description="Polar residues" evidence="1">
    <location>
        <begin position="1"/>
        <end position="24"/>
    </location>
</feature>
<feature type="compositionally biased region" description="Basic and acidic residues" evidence="1">
    <location>
        <begin position="159"/>
        <end position="180"/>
    </location>
</feature>
<feature type="compositionally biased region" description="Low complexity" evidence="1">
    <location>
        <begin position="295"/>
        <end position="322"/>
    </location>
</feature>
<feature type="compositionally biased region" description="Low complexity" evidence="1">
    <location>
        <begin position="221"/>
        <end position="239"/>
    </location>
</feature>
<reference evidence="2 3" key="1">
    <citation type="submission" date="2019-01" db="EMBL/GenBank/DDBJ databases">
        <authorList>
            <person name="Ferrante I. M."/>
        </authorList>
    </citation>
    <scope>NUCLEOTIDE SEQUENCE [LARGE SCALE GENOMIC DNA]</scope>
    <source>
        <strain evidence="2 3">B856</strain>
    </source>
</reference>
<accession>A0A448ZMU7</accession>
<keyword evidence="3" id="KW-1185">Reference proteome</keyword>
<feature type="compositionally biased region" description="Basic residues" evidence="1">
    <location>
        <begin position="270"/>
        <end position="294"/>
    </location>
</feature>